<dbReference type="PANTHER" id="PTHR42711:SF17">
    <property type="entry name" value="ABC TRANSPORTER ATP-BINDING PROTEIN"/>
    <property type="match status" value="1"/>
</dbReference>
<dbReference type="Gene3D" id="3.40.50.300">
    <property type="entry name" value="P-loop containing nucleotide triphosphate hydrolases"/>
    <property type="match status" value="1"/>
</dbReference>
<proteinExistence type="predicted"/>
<dbReference type="KEGG" id="hhd:HBHAL_5159"/>
<evidence type="ECO:0000313" key="5">
    <source>
        <dbReference type="EMBL" id="CCG47495.1"/>
    </source>
</evidence>
<dbReference type="SMART" id="SM00382">
    <property type="entry name" value="AAA"/>
    <property type="match status" value="1"/>
</dbReference>
<keyword evidence="2" id="KW-0547">Nucleotide-binding</keyword>
<dbReference type="InterPro" id="IPR027417">
    <property type="entry name" value="P-loop_NTPase"/>
</dbReference>
<evidence type="ECO:0000256" key="1">
    <source>
        <dbReference type="ARBA" id="ARBA00022448"/>
    </source>
</evidence>
<dbReference type="InterPro" id="IPR003439">
    <property type="entry name" value="ABC_transporter-like_ATP-bd"/>
</dbReference>
<keyword evidence="1" id="KW-0813">Transport</keyword>
<dbReference type="PROSITE" id="PS50893">
    <property type="entry name" value="ABC_TRANSPORTER_2"/>
    <property type="match status" value="1"/>
</dbReference>
<sequence>MVKMLRINHVSKHFKKHRILNDVSFSLEPGESILLFGPNGAGKTSLLRLIMGHYQADAGNIEWKDPQTQVGFVLQDASLMDRVTIKELIQFTRGLYPNPISYSEALALSGLEEKESVKTEQLSIGQKRKMIFALALIGRPKLLIMDEPTAGMDVSARKHVYHQIQKLKDHGMTILMTTHLLNEASLLGDRVLLLEKGHLITNESVENIESYKKWLRFTTETNDSDPILKAAGFNWNLIWKRWELQTENTDQWVRWLVEKEISFSDLSIDKRSMEEYFEEMTSKGGDYNEDVV</sequence>
<dbReference type="PANTHER" id="PTHR42711">
    <property type="entry name" value="ABC TRANSPORTER ATP-BINDING PROTEIN"/>
    <property type="match status" value="1"/>
</dbReference>
<organism evidence="5 6">
    <name type="scientific">Halobacillus halophilus (strain ATCC 35676 / DSM 2266 / JCM 20832 / KCTC 3685 / LMG 17431 / NBRC 102448 / NCIMB 2269)</name>
    <name type="common">Sporosarcina halophila</name>
    <dbReference type="NCBI Taxonomy" id="866895"/>
    <lineage>
        <taxon>Bacteria</taxon>
        <taxon>Bacillati</taxon>
        <taxon>Bacillota</taxon>
        <taxon>Bacilli</taxon>
        <taxon>Bacillales</taxon>
        <taxon>Bacillaceae</taxon>
        <taxon>Halobacillus</taxon>
    </lineage>
</organism>
<dbReference type="InterPro" id="IPR003593">
    <property type="entry name" value="AAA+_ATPase"/>
</dbReference>
<dbReference type="AlphaFoldDB" id="I0JTM2"/>
<dbReference type="Proteomes" id="UP000007397">
    <property type="component" value="Chromosome"/>
</dbReference>
<name>I0JTM2_HALH3</name>
<dbReference type="GO" id="GO:0005524">
    <property type="term" value="F:ATP binding"/>
    <property type="evidence" value="ECO:0007669"/>
    <property type="project" value="UniProtKB-KW"/>
</dbReference>
<dbReference type="SUPFAM" id="SSF52540">
    <property type="entry name" value="P-loop containing nucleoside triphosphate hydrolases"/>
    <property type="match status" value="1"/>
</dbReference>
<dbReference type="GO" id="GO:0016887">
    <property type="term" value="F:ATP hydrolysis activity"/>
    <property type="evidence" value="ECO:0007669"/>
    <property type="project" value="InterPro"/>
</dbReference>
<dbReference type="CDD" id="cd03230">
    <property type="entry name" value="ABC_DR_subfamily_A"/>
    <property type="match status" value="1"/>
</dbReference>
<feature type="domain" description="ABC transporter" evidence="4">
    <location>
        <begin position="5"/>
        <end position="221"/>
    </location>
</feature>
<reference evidence="5 6" key="1">
    <citation type="journal article" date="2013" name="Environ. Microbiol.">
        <title>Chloride and organic osmolytes: a hybrid strategy to cope with elevated salinities by the moderately halophilic, chloride-dependent bacterium Halobacillus halophilus.</title>
        <authorList>
            <person name="Saum S.H."/>
            <person name="Pfeiffer F."/>
            <person name="Palm P."/>
            <person name="Rampp M."/>
            <person name="Schuster S.C."/>
            <person name="Muller V."/>
            <person name="Oesterhelt D."/>
        </authorList>
    </citation>
    <scope>NUCLEOTIDE SEQUENCE [LARGE SCALE GENOMIC DNA]</scope>
    <source>
        <strain evidence="6">ATCC 35676 / DSM 2266 / JCM 20832 / KCTC 3685 / LMG 17431 / NBRC 102448 / NCIMB 2269</strain>
    </source>
</reference>
<dbReference type="PATRIC" id="fig|866895.3.peg.4197"/>
<evidence type="ECO:0000256" key="2">
    <source>
        <dbReference type="ARBA" id="ARBA00022741"/>
    </source>
</evidence>
<protein>
    <submittedName>
        <fullName evidence="5">ABC-type transport system ATP-binding protein (Probable substrate antibiotic)</fullName>
    </submittedName>
</protein>
<dbReference type="EMBL" id="HE717023">
    <property type="protein sequence ID" value="CCG47495.1"/>
    <property type="molecule type" value="Genomic_DNA"/>
</dbReference>
<keyword evidence="3 5" id="KW-0067">ATP-binding</keyword>
<dbReference type="eggNOG" id="COG1131">
    <property type="taxonomic scope" value="Bacteria"/>
</dbReference>
<keyword evidence="6" id="KW-1185">Reference proteome</keyword>
<evidence type="ECO:0000259" key="4">
    <source>
        <dbReference type="PROSITE" id="PS50893"/>
    </source>
</evidence>
<dbReference type="HOGENOM" id="CLU_000604_1_2_9"/>
<accession>I0JTM2</accession>
<dbReference type="InterPro" id="IPR050763">
    <property type="entry name" value="ABC_transporter_ATP-binding"/>
</dbReference>
<gene>
    <name evidence="5" type="ordered locus">HBHAL_5159</name>
</gene>
<dbReference type="STRING" id="866895.HBHAL_5159"/>
<evidence type="ECO:0000313" key="6">
    <source>
        <dbReference type="Proteomes" id="UP000007397"/>
    </source>
</evidence>
<evidence type="ECO:0000256" key="3">
    <source>
        <dbReference type="ARBA" id="ARBA00022840"/>
    </source>
</evidence>
<dbReference type="Pfam" id="PF00005">
    <property type="entry name" value="ABC_tran"/>
    <property type="match status" value="1"/>
</dbReference>